<comment type="caution">
    <text evidence="1">The sequence shown here is derived from an EMBL/GenBank/DDBJ whole genome shotgun (WGS) entry which is preliminary data.</text>
</comment>
<organism evidence="1 2">
    <name type="scientific">Nephila pilipes</name>
    <name type="common">Giant wood spider</name>
    <name type="synonym">Nephila maculata</name>
    <dbReference type="NCBI Taxonomy" id="299642"/>
    <lineage>
        <taxon>Eukaryota</taxon>
        <taxon>Metazoa</taxon>
        <taxon>Ecdysozoa</taxon>
        <taxon>Arthropoda</taxon>
        <taxon>Chelicerata</taxon>
        <taxon>Arachnida</taxon>
        <taxon>Araneae</taxon>
        <taxon>Araneomorphae</taxon>
        <taxon>Entelegynae</taxon>
        <taxon>Araneoidea</taxon>
        <taxon>Nephilidae</taxon>
        <taxon>Nephila</taxon>
    </lineage>
</organism>
<evidence type="ECO:0000313" key="2">
    <source>
        <dbReference type="Proteomes" id="UP000887013"/>
    </source>
</evidence>
<reference evidence="1" key="1">
    <citation type="submission" date="2020-08" db="EMBL/GenBank/DDBJ databases">
        <title>Multicomponent nature underlies the extraordinary mechanical properties of spider dragline silk.</title>
        <authorList>
            <person name="Kono N."/>
            <person name="Nakamura H."/>
            <person name="Mori M."/>
            <person name="Yoshida Y."/>
            <person name="Ohtoshi R."/>
            <person name="Malay A.D."/>
            <person name="Moran D.A.P."/>
            <person name="Tomita M."/>
            <person name="Numata K."/>
            <person name="Arakawa K."/>
        </authorList>
    </citation>
    <scope>NUCLEOTIDE SEQUENCE</scope>
</reference>
<gene>
    <name evidence="1" type="ORF">NPIL_598101</name>
</gene>
<proteinExistence type="predicted"/>
<dbReference type="EMBL" id="BMAW01068904">
    <property type="protein sequence ID" value="GFT66322.1"/>
    <property type="molecule type" value="Genomic_DNA"/>
</dbReference>
<dbReference type="Proteomes" id="UP000887013">
    <property type="component" value="Unassembled WGS sequence"/>
</dbReference>
<name>A0A8X6PE79_NEPPI</name>
<protein>
    <submittedName>
        <fullName evidence="1">Uncharacterized protein</fullName>
    </submittedName>
</protein>
<accession>A0A8X6PE79</accession>
<sequence>MLAQILIIRVYVISNNMSPTDGAAVDSSMLHSRQRCSEVRRQATSTNLQHPAGNNLVNVRDRSDQDQGLPYLRRTAWRLSMLNIHVHNHQTSFNHHLCM</sequence>
<evidence type="ECO:0000313" key="1">
    <source>
        <dbReference type="EMBL" id="GFT66322.1"/>
    </source>
</evidence>
<dbReference type="AlphaFoldDB" id="A0A8X6PE79"/>
<keyword evidence="2" id="KW-1185">Reference proteome</keyword>